<evidence type="ECO:0008006" key="3">
    <source>
        <dbReference type="Google" id="ProtNLM"/>
    </source>
</evidence>
<organism evidence="1 2">
    <name type="scientific">Dreissena polymorpha</name>
    <name type="common">Zebra mussel</name>
    <name type="synonym">Mytilus polymorpha</name>
    <dbReference type="NCBI Taxonomy" id="45954"/>
    <lineage>
        <taxon>Eukaryota</taxon>
        <taxon>Metazoa</taxon>
        <taxon>Spiralia</taxon>
        <taxon>Lophotrochozoa</taxon>
        <taxon>Mollusca</taxon>
        <taxon>Bivalvia</taxon>
        <taxon>Autobranchia</taxon>
        <taxon>Heteroconchia</taxon>
        <taxon>Euheterodonta</taxon>
        <taxon>Imparidentia</taxon>
        <taxon>Neoheterodontei</taxon>
        <taxon>Myida</taxon>
        <taxon>Dreissenoidea</taxon>
        <taxon>Dreissenidae</taxon>
        <taxon>Dreissena</taxon>
    </lineage>
</organism>
<reference evidence="1" key="1">
    <citation type="journal article" date="2019" name="bioRxiv">
        <title>The Genome of the Zebra Mussel, Dreissena polymorpha: A Resource for Invasive Species Research.</title>
        <authorList>
            <person name="McCartney M.A."/>
            <person name="Auch B."/>
            <person name="Kono T."/>
            <person name="Mallez S."/>
            <person name="Zhang Y."/>
            <person name="Obille A."/>
            <person name="Becker A."/>
            <person name="Abrahante J.E."/>
            <person name="Garbe J."/>
            <person name="Badalamenti J.P."/>
            <person name="Herman A."/>
            <person name="Mangelson H."/>
            <person name="Liachko I."/>
            <person name="Sullivan S."/>
            <person name="Sone E.D."/>
            <person name="Koren S."/>
            <person name="Silverstein K.A.T."/>
            <person name="Beckman K.B."/>
            <person name="Gohl D.M."/>
        </authorList>
    </citation>
    <scope>NUCLEOTIDE SEQUENCE</scope>
    <source>
        <strain evidence="1">Duluth1</strain>
        <tissue evidence="1">Whole animal</tissue>
    </source>
</reference>
<accession>A0A9D4CEW2</accession>
<comment type="caution">
    <text evidence="1">The sequence shown here is derived from an EMBL/GenBank/DDBJ whole genome shotgun (WGS) entry which is preliminary data.</text>
</comment>
<dbReference type="Proteomes" id="UP000828390">
    <property type="component" value="Unassembled WGS sequence"/>
</dbReference>
<sequence>MTKTPAVTTLVADFEKAIWSGFRQAMPTVAIRSCNFHMGQAVWNKARSLGLQV</sequence>
<protein>
    <recommendedName>
        <fullName evidence="3">MULE transposase domain-containing protein</fullName>
    </recommendedName>
</protein>
<reference evidence="1" key="2">
    <citation type="submission" date="2020-11" db="EMBL/GenBank/DDBJ databases">
        <authorList>
            <person name="McCartney M.A."/>
            <person name="Auch B."/>
            <person name="Kono T."/>
            <person name="Mallez S."/>
            <person name="Becker A."/>
            <person name="Gohl D.M."/>
            <person name="Silverstein K.A.T."/>
            <person name="Koren S."/>
            <person name="Bechman K.B."/>
            <person name="Herman A."/>
            <person name="Abrahante J.E."/>
            <person name="Garbe J."/>
        </authorList>
    </citation>
    <scope>NUCLEOTIDE SEQUENCE</scope>
    <source>
        <strain evidence="1">Duluth1</strain>
        <tissue evidence="1">Whole animal</tissue>
    </source>
</reference>
<dbReference type="AlphaFoldDB" id="A0A9D4CEW2"/>
<gene>
    <name evidence="1" type="ORF">DPMN_049743</name>
</gene>
<name>A0A9D4CEW2_DREPO</name>
<dbReference type="EMBL" id="JAIWYP010000012">
    <property type="protein sequence ID" value="KAH3723945.1"/>
    <property type="molecule type" value="Genomic_DNA"/>
</dbReference>
<proteinExistence type="predicted"/>
<keyword evidence="2" id="KW-1185">Reference proteome</keyword>
<evidence type="ECO:0000313" key="2">
    <source>
        <dbReference type="Proteomes" id="UP000828390"/>
    </source>
</evidence>
<evidence type="ECO:0000313" key="1">
    <source>
        <dbReference type="EMBL" id="KAH3723945.1"/>
    </source>
</evidence>